<keyword evidence="1" id="KW-1133">Transmembrane helix</keyword>
<dbReference type="EMBL" id="QXQB01000004">
    <property type="protein sequence ID" value="RJX38166.1"/>
    <property type="molecule type" value="Genomic_DNA"/>
</dbReference>
<evidence type="ECO:0000313" key="3">
    <source>
        <dbReference type="Proteomes" id="UP000267798"/>
    </source>
</evidence>
<gene>
    <name evidence="2" type="ORF">D3P09_19055</name>
</gene>
<proteinExistence type="predicted"/>
<comment type="caution">
    <text evidence="2">The sequence shown here is derived from an EMBL/GenBank/DDBJ whole genome shotgun (WGS) entry which is preliminary data.</text>
</comment>
<keyword evidence="3" id="KW-1185">Reference proteome</keyword>
<name>A0A3A6PET9_9BACL</name>
<dbReference type="OrthoDB" id="2615180at2"/>
<organism evidence="2 3">
    <name type="scientific">Paenibacillus pinisoli</name>
    <dbReference type="NCBI Taxonomy" id="1276110"/>
    <lineage>
        <taxon>Bacteria</taxon>
        <taxon>Bacillati</taxon>
        <taxon>Bacillota</taxon>
        <taxon>Bacilli</taxon>
        <taxon>Bacillales</taxon>
        <taxon>Paenibacillaceae</taxon>
        <taxon>Paenibacillus</taxon>
    </lineage>
</organism>
<protein>
    <submittedName>
        <fullName evidence="2">DUF948 domain-containing protein</fullName>
    </submittedName>
</protein>
<keyword evidence="1" id="KW-0812">Transmembrane</keyword>
<evidence type="ECO:0000256" key="1">
    <source>
        <dbReference type="SAM" id="Phobius"/>
    </source>
</evidence>
<dbReference type="AlphaFoldDB" id="A0A3A6PET9"/>
<keyword evidence="1" id="KW-0472">Membrane</keyword>
<dbReference type="InterPro" id="IPR009293">
    <property type="entry name" value="UPF0478"/>
</dbReference>
<dbReference type="Pfam" id="PF06103">
    <property type="entry name" value="DUF948"/>
    <property type="match status" value="1"/>
</dbReference>
<dbReference type="Proteomes" id="UP000267798">
    <property type="component" value="Unassembled WGS sequence"/>
</dbReference>
<reference evidence="2 3" key="1">
    <citation type="submission" date="2018-09" db="EMBL/GenBank/DDBJ databases">
        <title>Paenibacillus aracenensis nov. sp. isolated from a cave in southern Spain.</title>
        <authorList>
            <person name="Jurado V."/>
            <person name="Gutierrez-Patricio S."/>
            <person name="Gonzalez-Pimentel J.L."/>
            <person name="Miller A.Z."/>
            <person name="Laiz L."/>
            <person name="Saiz-Jimenez C."/>
        </authorList>
    </citation>
    <scope>NUCLEOTIDE SEQUENCE [LARGE SCALE GENOMIC DNA]</scope>
    <source>
        <strain evidence="2 3">JCM 19203</strain>
    </source>
</reference>
<sequence>MSRHAAASWRCSAACWRCLWSVRNACPRAEAAAATPLTARKIRNPRNINHYESLAKQPGFFLLCAAPAGDAGRGGICCILQLFAQLRIALCQDEPMLLILSLRSRHSSSRWALASEWSCSAAASEEAFGMAEWSAAVAAAAFVALVAGLLIGLRIMLRRLGQAQASVEAMQADLHRLSAEIGAVLQPVEQTAKGVQQSLEAAGGLVQAVRQVSGTVERTSSAVERVATTLSASAVKHAERIAAGRQLDEAAQWAQLGLTAWHLWQSRGKAEPPRDSRAND</sequence>
<accession>A0A3A6PET9</accession>
<feature type="transmembrane region" description="Helical" evidence="1">
    <location>
        <begin position="133"/>
        <end position="153"/>
    </location>
</feature>
<evidence type="ECO:0000313" key="2">
    <source>
        <dbReference type="EMBL" id="RJX38166.1"/>
    </source>
</evidence>